<name>A0A2R6NS07_9APHY</name>
<evidence type="ECO:0000313" key="4">
    <source>
        <dbReference type="Proteomes" id="UP000186601"/>
    </source>
</evidence>
<protein>
    <recommendedName>
        <fullName evidence="2">USP domain-containing protein</fullName>
    </recommendedName>
</protein>
<dbReference type="SUPFAM" id="SSF54001">
    <property type="entry name" value="Cysteine proteinases"/>
    <property type="match status" value="1"/>
</dbReference>
<keyword evidence="1" id="KW-0175">Coiled coil</keyword>
<gene>
    <name evidence="3" type="ORF">PHLCEN_2v9062</name>
</gene>
<dbReference type="GO" id="GO:0005829">
    <property type="term" value="C:cytosol"/>
    <property type="evidence" value="ECO:0007669"/>
    <property type="project" value="TreeGrafter"/>
</dbReference>
<dbReference type="Proteomes" id="UP000186601">
    <property type="component" value="Unassembled WGS sequence"/>
</dbReference>
<dbReference type="PROSITE" id="PS50235">
    <property type="entry name" value="USP_3"/>
    <property type="match status" value="1"/>
</dbReference>
<organism evidence="3 4">
    <name type="scientific">Hermanssonia centrifuga</name>
    <dbReference type="NCBI Taxonomy" id="98765"/>
    <lineage>
        <taxon>Eukaryota</taxon>
        <taxon>Fungi</taxon>
        <taxon>Dikarya</taxon>
        <taxon>Basidiomycota</taxon>
        <taxon>Agaricomycotina</taxon>
        <taxon>Agaricomycetes</taxon>
        <taxon>Polyporales</taxon>
        <taxon>Meruliaceae</taxon>
        <taxon>Hermanssonia</taxon>
    </lineage>
</organism>
<sequence length="233" mass="26709">MFDISLEVEAKGELLNEDLTIASCLRRYTKPEKLGSNDYSCDKCGKASHASKRLSIRRLPPVLSFQFKRFEHPTTDKTSARKIESRVRIAARLNMAEFTTVALKTQEKGGKAGTPSTYPGPDAMYEYDLFSVICHEGQIDNGHYTCFTRYNDEWYRFDDEKVTHSSLGACLKSQAYMCFYVKRHLDYKPYVLPSYVKSAREAEAVKKEEEEKEREKEAAARLREVEDALLATV</sequence>
<dbReference type="PANTHER" id="PTHR24006">
    <property type="entry name" value="UBIQUITIN CARBOXYL-TERMINAL HYDROLASE"/>
    <property type="match status" value="1"/>
</dbReference>
<dbReference type="Gene3D" id="3.90.70.10">
    <property type="entry name" value="Cysteine proteinases"/>
    <property type="match status" value="1"/>
</dbReference>
<dbReference type="OrthoDB" id="289038at2759"/>
<dbReference type="AlphaFoldDB" id="A0A2R6NS07"/>
<dbReference type="GO" id="GO:0016579">
    <property type="term" value="P:protein deubiquitination"/>
    <property type="evidence" value="ECO:0007669"/>
    <property type="project" value="InterPro"/>
</dbReference>
<dbReference type="PANTHER" id="PTHR24006:SF937">
    <property type="entry name" value="UBIQUITIN CARBOXYL-TERMINAL HYDROLASE"/>
    <property type="match status" value="1"/>
</dbReference>
<feature type="coiled-coil region" evidence="1">
    <location>
        <begin position="195"/>
        <end position="228"/>
    </location>
</feature>
<comment type="caution">
    <text evidence="3">The sequence shown here is derived from an EMBL/GenBank/DDBJ whole genome shotgun (WGS) entry which is preliminary data.</text>
</comment>
<dbReference type="InterPro" id="IPR018200">
    <property type="entry name" value="USP_CS"/>
</dbReference>
<accession>A0A2R6NS07</accession>
<dbReference type="InterPro" id="IPR050164">
    <property type="entry name" value="Peptidase_C19"/>
</dbReference>
<dbReference type="PROSITE" id="PS00973">
    <property type="entry name" value="USP_2"/>
    <property type="match status" value="1"/>
</dbReference>
<feature type="domain" description="USP" evidence="2">
    <location>
        <begin position="1"/>
        <end position="183"/>
    </location>
</feature>
<dbReference type="InterPro" id="IPR028889">
    <property type="entry name" value="USP"/>
</dbReference>
<proteinExistence type="predicted"/>
<evidence type="ECO:0000313" key="3">
    <source>
        <dbReference type="EMBL" id="PSR75582.1"/>
    </source>
</evidence>
<dbReference type="InterPro" id="IPR001394">
    <property type="entry name" value="Peptidase_C19_UCH"/>
</dbReference>
<dbReference type="GO" id="GO:0005634">
    <property type="term" value="C:nucleus"/>
    <property type="evidence" value="ECO:0007669"/>
    <property type="project" value="TreeGrafter"/>
</dbReference>
<evidence type="ECO:0000256" key="1">
    <source>
        <dbReference type="SAM" id="Coils"/>
    </source>
</evidence>
<dbReference type="InterPro" id="IPR038765">
    <property type="entry name" value="Papain-like_cys_pep_sf"/>
</dbReference>
<dbReference type="EMBL" id="MLYV02000883">
    <property type="protein sequence ID" value="PSR75582.1"/>
    <property type="molecule type" value="Genomic_DNA"/>
</dbReference>
<dbReference type="GO" id="GO:0004843">
    <property type="term" value="F:cysteine-type deubiquitinase activity"/>
    <property type="evidence" value="ECO:0007669"/>
    <property type="project" value="InterPro"/>
</dbReference>
<dbReference type="Pfam" id="PF00443">
    <property type="entry name" value="UCH"/>
    <property type="match status" value="1"/>
</dbReference>
<dbReference type="STRING" id="98765.A0A2R6NS07"/>
<evidence type="ECO:0000259" key="2">
    <source>
        <dbReference type="PROSITE" id="PS50235"/>
    </source>
</evidence>
<reference evidence="3 4" key="1">
    <citation type="submission" date="2018-02" db="EMBL/GenBank/DDBJ databases">
        <title>Genome sequence of the basidiomycete white-rot fungus Phlebia centrifuga.</title>
        <authorList>
            <person name="Granchi Z."/>
            <person name="Peng M."/>
            <person name="de Vries R.P."/>
            <person name="Hilden K."/>
            <person name="Makela M.R."/>
            <person name="Grigoriev I."/>
            <person name="Riley R."/>
        </authorList>
    </citation>
    <scope>NUCLEOTIDE SEQUENCE [LARGE SCALE GENOMIC DNA]</scope>
    <source>
        <strain evidence="3 4">FBCC195</strain>
    </source>
</reference>
<keyword evidence="4" id="KW-1185">Reference proteome</keyword>